<reference evidence="1 2" key="1">
    <citation type="submission" date="2016-11" db="EMBL/GenBank/DDBJ databases">
        <title>Description of two novel members of the family Erysipelotrichaceae: Ileibacterium lipovorans gen. nov., sp. nov. and Dubosiella newyorkensis, gen. nov., sp. nov.</title>
        <authorList>
            <person name="Cox L.M."/>
            <person name="Sohn J."/>
            <person name="Tyrrell K.L."/>
            <person name="Citron D.M."/>
            <person name="Lawson P.A."/>
            <person name="Patel N.B."/>
            <person name="Iizumi T."/>
            <person name="Perez-Perez G.I."/>
            <person name="Goldstein E.J."/>
            <person name="Blaser M.J."/>
        </authorList>
    </citation>
    <scope>NUCLEOTIDE SEQUENCE [LARGE SCALE GENOMIC DNA]</scope>
    <source>
        <strain evidence="1 2">NYU-BL-A3</strain>
    </source>
</reference>
<dbReference type="AlphaFoldDB" id="A0A1U7NF39"/>
<dbReference type="GO" id="GO:0005829">
    <property type="term" value="C:cytosol"/>
    <property type="evidence" value="ECO:0007669"/>
    <property type="project" value="TreeGrafter"/>
</dbReference>
<dbReference type="InterPro" id="IPR036412">
    <property type="entry name" value="HAD-like_sf"/>
</dbReference>
<dbReference type="SUPFAM" id="SSF56784">
    <property type="entry name" value="HAD-like"/>
    <property type="match status" value="1"/>
</dbReference>
<dbReference type="Gene3D" id="3.30.1240.10">
    <property type="match status" value="1"/>
</dbReference>
<dbReference type="PROSITE" id="PS01229">
    <property type="entry name" value="COF_2"/>
    <property type="match status" value="1"/>
</dbReference>
<evidence type="ECO:0000313" key="2">
    <source>
        <dbReference type="Proteomes" id="UP000186341"/>
    </source>
</evidence>
<gene>
    <name evidence="1" type="ORF">BO222_08095</name>
</gene>
<dbReference type="Proteomes" id="UP000186341">
    <property type="component" value="Unassembled WGS sequence"/>
</dbReference>
<comment type="caution">
    <text evidence="1">The sequence shown here is derived from an EMBL/GenBank/DDBJ whole genome shotgun (WGS) entry which is preliminary data.</text>
</comment>
<organism evidence="1 2">
    <name type="scientific">Ileibacterium valens</name>
    <dbReference type="NCBI Taxonomy" id="1862668"/>
    <lineage>
        <taxon>Bacteria</taxon>
        <taxon>Bacillati</taxon>
        <taxon>Bacillota</taxon>
        <taxon>Erysipelotrichia</taxon>
        <taxon>Erysipelotrichales</taxon>
        <taxon>Erysipelotrichaceae</taxon>
        <taxon>Ileibacterium</taxon>
    </lineage>
</organism>
<dbReference type="OrthoDB" id="9781413at2"/>
<dbReference type="GO" id="GO:0000287">
    <property type="term" value="F:magnesium ion binding"/>
    <property type="evidence" value="ECO:0007669"/>
    <property type="project" value="TreeGrafter"/>
</dbReference>
<dbReference type="InterPro" id="IPR023214">
    <property type="entry name" value="HAD_sf"/>
</dbReference>
<protein>
    <submittedName>
        <fullName evidence="1">HAD family hydrolase</fullName>
    </submittedName>
</protein>
<dbReference type="SFLD" id="SFLDG01140">
    <property type="entry name" value="C2.B:_Phosphomannomutase_and_P"/>
    <property type="match status" value="1"/>
</dbReference>
<dbReference type="RefSeq" id="WP_075820033.1">
    <property type="nucleotide sequence ID" value="NZ_CAPNHH010000068.1"/>
</dbReference>
<sequence>MIKAVVADMDGTLLNEKDEISQKTRDYLIDLEKKGVKLILASGRSYPRLLPYAKQLKMDEFGGYFIEIDGVARYEPKTGKRIKFHEMQPEEIAEIYDWFTTTGAEPQAVFDDGLFDFLPEQAMEKKRKIREENNLPDDYPWTAGPWSWLADLSKGYPNISYVKSSAEINRPINKLQVMDDEEAIKKVYDQAIKKFGNQFSIYRTTPKQLEVLPFGFSKGEALKRLMKENGWNADEVAVFGDGENDVSMMQVVSHSFAMRNAKDYVQSKAAHITDSNRNDGIVKGLESLNLPFGA</sequence>
<dbReference type="InterPro" id="IPR000150">
    <property type="entry name" value="Cof"/>
</dbReference>
<dbReference type="SFLD" id="SFLDS00003">
    <property type="entry name" value="Haloacid_Dehalogenase"/>
    <property type="match status" value="1"/>
</dbReference>
<keyword evidence="1" id="KW-0378">Hydrolase</keyword>
<dbReference type="InterPro" id="IPR006379">
    <property type="entry name" value="HAD-SF_hydro_IIB"/>
</dbReference>
<name>A0A1U7NF39_9FIRM</name>
<dbReference type="PROSITE" id="PS01228">
    <property type="entry name" value="COF_1"/>
    <property type="match status" value="1"/>
</dbReference>
<dbReference type="NCBIfam" id="TIGR00099">
    <property type="entry name" value="Cof-subfamily"/>
    <property type="match status" value="1"/>
</dbReference>
<accession>A0A1U7NF39</accession>
<dbReference type="NCBIfam" id="TIGR01484">
    <property type="entry name" value="HAD-SF-IIB"/>
    <property type="match status" value="1"/>
</dbReference>
<dbReference type="Gene3D" id="3.40.50.1000">
    <property type="entry name" value="HAD superfamily/HAD-like"/>
    <property type="match status" value="1"/>
</dbReference>
<dbReference type="EMBL" id="MPJW01000157">
    <property type="protein sequence ID" value="OLU38654.1"/>
    <property type="molecule type" value="Genomic_DNA"/>
</dbReference>
<evidence type="ECO:0000313" key="1">
    <source>
        <dbReference type="EMBL" id="OLU38654.1"/>
    </source>
</evidence>
<dbReference type="PANTHER" id="PTHR10000:SF8">
    <property type="entry name" value="HAD SUPERFAMILY HYDROLASE-LIKE, TYPE 3"/>
    <property type="match status" value="1"/>
</dbReference>
<dbReference type="PANTHER" id="PTHR10000">
    <property type="entry name" value="PHOSPHOSERINE PHOSPHATASE"/>
    <property type="match status" value="1"/>
</dbReference>
<dbReference type="Pfam" id="PF08282">
    <property type="entry name" value="Hydrolase_3"/>
    <property type="match status" value="1"/>
</dbReference>
<dbReference type="GO" id="GO:0016791">
    <property type="term" value="F:phosphatase activity"/>
    <property type="evidence" value="ECO:0007669"/>
    <property type="project" value="UniProtKB-ARBA"/>
</dbReference>
<dbReference type="GeneID" id="82203136"/>
<keyword evidence="2" id="KW-1185">Reference proteome</keyword>
<proteinExistence type="predicted"/>